<dbReference type="SUPFAM" id="SSF52540">
    <property type="entry name" value="P-loop containing nucleoside triphosphate hydrolases"/>
    <property type="match status" value="1"/>
</dbReference>
<proteinExistence type="predicted"/>
<dbReference type="AlphaFoldDB" id="A0A1M7CHE5"/>
<dbReference type="EMBL" id="FRAC01000043">
    <property type="protein sequence ID" value="SHL66605.1"/>
    <property type="molecule type" value="Genomic_DNA"/>
</dbReference>
<dbReference type="GO" id="GO:0005829">
    <property type="term" value="C:cytosol"/>
    <property type="evidence" value="ECO:0007669"/>
    <property type="project" value="TreeGrafter"/>
</dbReference>
<dbReference type="SUPFAM" id="SSF56024">
    <property type="entry name" value="Phospholipase D/nuclease"/>
    <property type="match status" value="1"/>
</dbReference>
<feature type="domain" description="Helicase C-terminal" evidence="2">
    <location>
        <begin position="449"/>
        <end position="602"/>
    </location>
</feature>
<reference evidence="3 4" key="1">
    <citation type="submission" date="2016-11" db="EMBL/GenBank/DDBJ databases">
        <authorList>
            <person name="Jaros S."/>
            <person name="Januszkiewicz K."/>
            <person name="Wedrychowicz H."/>
        </authorList>
    </citation>
    <scope>NUCLEOTIDE SEQUENCE [LARGE SCALE GENOMIC DNA]</scope>
    <source>
        <strain evidence="3 4">DSM 15929</strain>
    </source>
</reference>
<dbReference type="GO" id="GO:0005524">
    <property type="term" value="F:ATP binding"/>
    <property type="evidence" value="ECO:0007669"/>
    <property type="project" value="InterPro"/>
</dbReference>
<dbReference type="Pfam" id="PF13091">
    <property type="entry name" value="PLDc_2"/>
    <property type="match status" value="1"/>
</dbReference>
<dbReference type="InterPro" id="IPR001650">
    <property type="entry name" value="Helicase_C-like"/>
</dbReference>
<dbReference type="InterPro" id="IPR021835">
    <property type="entry name" value="DUF3427"/>
</dbReference>
<sequence>MQKKIDKMKQGFETAFINQNKISNLAYKPQFVSNNYDERRKVLSSIEDELRNCDNFFICVAFITMSGLTPLLQTLKDLEIKGISGQILTTDYLSFSEPKAIRKLAELKNIKLKMYCTKEAGEGFHTKGYIFKQDEIYRIIVGSSNITLGALTKNKEWNTRIISTEQGEYANEIVREFNELWNSRFSKDYNDFIEQYSVSYDLIKKQKELAKKAEVSSIDQYKLQPNEMQVAFVSSVRKIQEEGKNKALLISSTGTGKTYASAFAVSDRNPKRILFLVHREQILKQAMKSYQRVFGNMKKMEILTGNEKDYEQITQADFVFAMMTMMAKDDVRNRFLRDEFEIIIIDEVHRAASDSYQKIMEFFTPKFWLGMTASPDRPDGYDIYKLFDNNIAYEIRLQQALEFNLLCSFHYFGITDLEIDGKTANDDTSKLKQFSLLASDKRVDYIIEKIEYFGYSGDRVKGLIFCSSIEEGRLLSEKFNERGYKTCALSGDDKPDLRDEAIQKLTTKDADNKLDYIFTVNIFNEGIDIPEVNQVVMLRPTESSIVFIQQLGRGLRKFDGKEYVVILDFIGNYTNNYLIPIALSGDRRRNKDTLRRYIAEGTRMIPGSSSIHFDEITRDKIYKSIDSSIVNKVNDIVCEYRCLRNKLGRIPTYEDFEKYNTIDITCIFDNKSLGSYHYFLKKYEEGYPYKTALTDAQEEMLAFISQKIANGKRADELLLLKRLIAYKTGISKLYQYDLQQECGIYADTKRISNVINVLSNNFVPAETQKKKFSKSIFVEEENGEIKSSKQLLREKDSEIFVKLFMELLDYGILRYKKYYSNRYKNTDFVLYQKYTKSDICRLLNWSKNQNPQNVGGYFYDKETKTLPVFITYRKDEDVIDSQNYEDCFMSPSELVSISKSGRNYKSPEMEYFFSNDTSIFLFMQKSSNDKGASEYYFLGQLYNTGEKEMISRPDVGDTVLKFHYVLDVPVREDLYQYFTYDNIPTNE</sequence>
<dbReference type="Pfam" id="PF04851">
    <property type="entry name" value="ResIII"/>
    <property type="match status" value="1"/>
</dbReference>
<dbReference type="InterPro" id="IPR006935">
    <property type="entry name" value="Helicase/UvrB_N"/>
</dbReference>
<dbReference type="PROSITE" id="PS51194">
    <property type="entry name" value="HELICASE_CTER"/>
    <property type="match status" value="1"/>
</dbReference>
<dbReference type="CDD" id="cd18032">
    <property type="entry name" value="DEXHc_RE_I_III_res"/>
    <property type="match status" value="1"/>
</dbReference>
<dbReference type="Pfam" id="PF26350">
    <property type="entry name" value="DUF8090"/>
    <property type="match status" value="1"/>
</dbReference>
<dbReference type="GO" id="GO:0016787">
    <property type="term" value="F:hydrolase activity"/>
    <property type="evidence" value="ECO:0007669"/>
    <property type="project" value="InterPro"/>
</dbReference>
<dbReference type="STRING" id="1121322.SAMN02745136_05417"/>
<dbReference type="Gene3D" id="3.30.870.10">
    <property type="entry name" value="Endonuclease Chain A"/>
    <property type="match status" value="1"/>
</dbReference>
<dbReference type="InterPro" id="IPR027417">
    <property type="entry name" value="P-loop_NTPase"/>
</dbReference>
<name>A0A1M7CHE5_9FIRM</name>
<dbReference type="Proteomes" id="UP000184386">
    <property type="component" value="Unassembled WGS sequence"/>
</dbReference>
<dbReference type="Pfam" id="PF00271">
    <property type="entry name" value="Helicase_C"/>
    <property type="match status" value="1"/>
</dbReference>
<dbReference type="PROSITE" id="PS51192">
    <property type="entry name" value="HELICASE_ATP_BIND_1"/>
    <property type="match status" value="1"/>
</dbReference>
<dbReference type="OrthoDB" id="9802848at2"/>
<evidence type="ECO:0000313" key="3">
    <source>
        <dbReference type="EMBL" id="SHL66605.1"/>
    </source>
</evidence>
<dbReference type="PANTHER" id="PTHR47396:SF1">
    <property type="entry name" value="ATP-DEPENDENT HELICASE IRC3-RELATED"/>
    <property type="match status" value="1"/>
</dbReference>
<dbReference type="SMART" id="SM00490">
    <property type="entry name" value="HELICc"/>
    <property type="match status" value="1"/>
</dbReference>
<dbReference type="Pfam" id="PF11907">
    <property type="entry name" value="DUF3427"/>
    <property type="match status" value="1"/>
</dbReference>
<evidence type="ECO:0000313" key="4">
    <source>
        <dbReference type="Proteomes" id="UP000184386"/>
    </source>
</evidence>
<dbReference type="Gene3D" id="3.40.50.300">
    <property type="entry name" value="P-loop containing nucleotide triphosphate hydrolases"/>
    <property type="match status" value="2"/>
</dbReference>
<dbReference type="PANTHER" id="PTHR47396">
    <property type="entry name" value="TYPE I RESTRICTION ENZYME ECOKI R PROTEIN"/>
    <property type="match status" value="1"/>
</dbReference>
<dbReference type="SMART" id="SM00487">
    <property type="entry name" value="DEXDc"/>
    <property type="match status" value="1"/>
</dbReference>
<accession>A0A1M7CHE5</accession>
<keyword evidence="4" id="KW-1185">Reference proteome</keyword>
<dbReference type="CDD" id="cd18799">
    <property type="entry name" value="SF2_C_EcoAI-like"/>
    <property type="match status" value="1"/>
</dbReference>
<gene>
    <name evidence="3" type="ORF">SAMN02745136_05417</name>
</gene>
<dbReference type="RefSeq" id="WP_073280336.1">
    <property type="nucleotide sequence ID" value="NZ_FRAC01000043.1"/>
</dbReference>
<dbReference type="CDD" id="cd09204">
    <property type="entry name" value="PLDc_N_DEXD_b2"/>
    <property type="match status" value="1"/>
</dbReference>
<dbReference type="InterPro" id="IPR014001">
    <property type="entry name" value="Helicase_ATP-bd"/>
</dbReference>
<dbReference type="GO" id="GO:0003677">
    <property type="term" value="F:DNA binding"/>
    <property type="evidence" value="ECO:0007669"/>
    <property type="project" value="InterPro"/>
</dbReference>
<evidence type="ECO:0000259" key="2">
    <source>
        <dbReference type="PROSITE" id="PS51194"/>
    </source>
</evidence>
<dbReference type="InterPro" id="IPR058403">
    <property type="entry name" value="DUF8090"/>
</dbReference>
<organism evidence="3 4">
    <name type="scientific">Anaerocolumna jejuensis DSM 15929</name>
    <dbReference type="NCBI Taxonomy" id="1121322"/>
    <lineage>
        <taxon>Bacteria</taxon>
        <taxon>Bacillati</taxon>
        <taxon>Bacillota</taxon>
        <taxon>Clostridia</taxon>
        <taxon>Lachnospirales</taxon>
        <taxon>Lachnospiraceae</taxon>
        <taxon>Anaerocolumna</taxon>
    </lineage>
</organism>
<evidence type="ECO:0000259" key="1">
    <source>
        <dbReference type="PROSITE" id="PS51192"/>
    </source>
</evidence>
<feature type="domain" description="Helicase ATP-binding" evidence="1">
    <location>
        <begin position="238"/>
        <end position="393"/>
    </location>
</feature>
<dbReference type="InterPro" id="IPR050742">
    <property type="entry name" value="Helicase_Restrict-Modif_Enz"/>
</dbReference>
<protein>
    <submittedName>
        <fullName evidence="3">PLD-like domain-containing protein</fullName>
    </submittedName>
</protein>
<dbReference type="InterPro" id="IPR025202">
    <property type="entry name" value="PLD-like_dom"/>
</dbReference>